<accession>A0A672QYL4</accession>
<reference evidence="1" key="2">
    <citation type="submission" date="2025-09" db="UniProtKB">
        <authorList>
            <consortium name="Ensembl"/>
        </authorList>
    </citation>
    <scope>IDENTIFICATION</scope>
</reference>
<keyword evidence="2" id="KW-1185">Reference proteome</keyword>
<protein>
    <submittedName>
        <fullName evidence="1">Uncharacterized protein</fullName>
    </submittedName>
</protein>
<organism evidence="1 2">
    <name type="scientific">Sinocyclocheilus grahami</name>
    <name type="common">Dianchi golden-line fish</name>
    <name type="synonym">Barbus grahami</name>
    <dbReference type="NCBI Taxonomy" id="75366"/>
    <lineage>
        <taxon>Eukaryota</taxon>
        <taxon>Metazoa</taxon>
        <taxon>Chordata</taxon>
        <taxon>Craniata</taxon>
        <taxon>Vertebrata</taxon>
        <taxon>Euteleostomi</taxon>
        <taxon>Actinopterygii</taxon>
        <taxon>Neopterygii</taxon>
        <taxon>Teleostei</taxon>
        <taxon>Ostariophysi</taxon>
        <taxon>Cypriniformes</taxon>
        <taxon>Cyprinidae</taxon>
        <taxon>Cyprininae</taxon>
        <taxon>Sinocyclocheilus</taxon>
    </lineage>
</organism>
<sequence length="86" mass="10067">MNECTFTFSLELQYHHVHTANTTPLYSRFLPTWGQESCQSTNGNGMNECTFTFSLELQYHHVHTANTTPLYSRFLPTWGQERLDCF</sequence>
<dbReference type="AlphaFoldDB" id="A0A672QYL4"/>
<dbReference type="Proteomes" id="UP000472262">
    <property type="component" value="Unassembled WGS sequence"/>
</dbReference>
<reference evidence="1" key="1">
    <citation type="submission" date="2025-08" db="UniProtKB">
        <authorList>
            <consortium name="Ensembl"/>
        </authorList>
    </citation>
    <scope>IDENTIFICATION</scope>
</reference>
<evidence type="ECO:0000313" key="1">
    <source>
        <dbReference type="Ensembl" id="ENSSGRP00000081233.1"/>
    </source>
</evidence>
<proteinExistence type="predicted"/>
<evidence type="ECO:0000313" key="2">
    <source>
        <dbReference type="Proteomes" id="UP000472262"/>
    </source>
</evidence>
<dbReference type="InParanoid" id="A0A672QYL4"/>
<name>A0A672QYL4_SINGR</name>
<dbReference type="Ensembl" id="ENSSGRT00000086490.1">
    <property type="protein sequence ID" value="ENSSGRP00000081233.1"/>
    <property type="gene ID" value="ENSSGRG00000041084.1"/>
</dbReference>